<dbReference type="Proteomes" id="UP000244855">
    <property type="component" value="Unassembled WGS sequence"/>
</dbReference>
<feature type="chain" id="PRO_5016172005" evidence="1">
    <location>
        <begin position="20"/>
        <end position="465"/>
    </location>
</feature>
<dbReference type="OrthoDB" id="3636801at2759"/>
<proteinExistence type="predicted"/>
<evidence type="ECO:0000256" key="1">
    <source>
        <dbReference type="SAM" id="SignalP"/>
    </source>
</evidence>
<keyword evidence="1" id="KW-0732">Signal</keyword>
<organism evidence="2 3">
    <name type="scientific">Periconia macrospinosa</name>
    <dbReference type="NCBI Taxonomy" id="97972"/>
    <lineage>
        <taxon>Eukaryota</taxon>
        <taxon>Fungi</taxon>
        <taxon>Dikarya</taxon>
        <taxon>Ascomycota</taxon>
        <taxon>Pezizomycotina</taxon>
        <taxon>Dothideomycetes</taxon>
        <taxon>Pleosporomycetidae</taxon>
        <taxon>Pleosporales</taxon>
        <taxon>Massarineae</taxon>
        <taxon>Periconiaceae</taxon>
        <taxon>Periconia</taxon>
    </lineage>
</organism>
<name>A0A2V1DYB7_9PLEO</name>
<feature type="signal peptide" evidence="1">
    <location>
        <begin position="1"/>
        <end position="19"/>
    </location>
</feature>
<accession>A0A2V1DYB7</accession>
<sequence length="465" mass="53626">MKFIFAFSCLLLMLGWAHCEPQQTASYSLQRRISDQLRFFVPARFLDRVFTSKLPVFVKDIDHPWLKDKHNIAWLERGPDPIRDLCEVVEGRDTEGESRTIPSDIFHRLDIDNHRRDIINREDGVDRMAWVNMRDRLEEMSQCPAALQQVKYLYIDTENYYGIGHADAEVAELLADILSSMPNLERISWSIPWSSNVYFEDAFERRGLQLPRVKDLVLKKGAHYMIPICPNVEQLDIGTVHELKGKHFEATPAAKNLTSLTIKNARDRPDRGWSADFVREVFNAFPYLRHLTMLGEIDSDWLYEAEDFFLDPDSLYTEEGWNPKVKNLTLWRLQEEKRKELQAPLQSVLSALNESTTLKTVILPDSIGLAIGFEGGPGCGNAYMGPDGYKTSRSVVNSHIRAVEIASAMAWDTLPHLENITIGDESPSKVERDDKGKVIKVFYPWTDRVQEFLEEQYPKPKEYSR</sequence>
<reference evidence="2 3" key="1">
    <citation type="journal article" date="2018" name="Sci. Rep.">
        <title>Comparative genomics provides insights into the lifestyle and reveals functional heterogeneity of dark septate endophytic fungi.</title>
        <authorList>
            <person name="Knapp D.G."/>
            <person name="Nemeth J.B."/>
            <person name="Barry K."/>
            <person name="Hainaut M."/>
            <person name="Henrissat B."/>
            <person name="Johnson J."/>
            <person name="Kuo A."/>
            <person name="Lim J.H.P."/>
            <person name="Lipzen A."/>
            <person name="Nolan M."/>
            <person name="Ohm R.A."/>
            <person name="Tamas L."/>
            <person name="Grigoriev I.V."/>
            <person name="Spatafora J.W."/>
            <person name="Nagy L.G."/>
            <person name="Kovacs G.M."/>
        </authorList>
    </citation>
    <scope>NUCLEOTIDE SEQUENCE [LARGE SCALE GENOMIC DNA]</scope>
    <source>
        <strain evidence="2 3">DSE2036</strain>
    </source>
</reference>
<gene>
    <name evidence="2" type="ORF">DM02DRAFT_653019</name>
</gene>
<evidence type="ECO:0000313" key="3">
    <source>
        <dbReference type="Proteomes" id="UP000244855"/>
    </source>
</evidence>
<evidence type="ECO:0000313" key="2">
    <source>
        <dbReference type="EMBL" id="PVI03039.1"/>
    </source>
</evidence>
<keyword evidence="3" id="KW-1185">Reference proteome</keyword>
<protein>
    <submittedName>
        <fullName evidence="2">Uncharacterized protein</fullName>
    </submittedName>
</protein>
<dbReference type="AlphaFoldDB" id="A0A2V1DYB7"/>
<dbReference type="EMBL" id="KZ805336">
    <property type="protein sequence ID" value="PVI03039.1"/>
    <property type="molecule type" value="Genomic_DNA"/>
</dbReference>